<evidence type="ECO:0000256" key="1">
    <source>
        <dbReference type="SAM" id="MobiDB-lite"/>
    </source>
</evidence>
<dbReference type="EMBL" id="JAYMYS010000004">
    <property type="protein sequence ID" value="KAK7395737.1"/>
    <property type="molecule type" value="Genomic_DNA"/>
</dbReference>
<proteinExistence type="predicted"/>
<comment type="caution">
    <text evidence="2">The sequence shown here is derived from an EMBL/GenBank/DDBJ whole genome shotgun (WGS) entry which is preliminary data.</text>
</comment>
<evidence type="ECO:0000313" key="2">
    <source>
        <dbReference type="EMBL" id="KAK7395737.1"/>
    </source>
</evidence>
<feature type="region of interest" description="Disordered" evidence="1">
    <location>
        <begin position="44"/>
        <end position="83"/>
    </location>
</feature>
<organism evidence="2 3">
    <name type="scientific">Psophocarpus tetragonolobus</name>
    <name type="common">Winged bean</name>
    <name type="synonym">Dolichos tetragonolobus</name>
    <dbReference type="NCBI Taxonomy" id="3891"/>
    <lineage>
        <taxon>Eukaryota</taxon>
        <taxon>Viridiplantae</taxon>
        <taxon>Streptophyta</taxon>
        <taxon>Embryophyta</taxon>
        <taxon>Tracheophyta</taxon>
        <taxon>Spermatophyta</taxon>
        <taxon>Magnoliopsida</taxon>
        <taxon>eudicotyledons</taxon>
        <taxon>Gunneridae</taxon>
        <taxon>Pentapetalae</taxon>
        <taxon>rosids</taxon>
        <taxon>fabids</taxon>
        <taxon>Fabales</taxon>
        <taxon>Fabaceae</taxon>
        <taxon>Papilionoideae</taxon>
        <taxon>50 kb inversion clade</taxon>
        <taxon>NPAAA clade</taxon>
        <taxon>indigoferoid/millettioid clade</taxon>
        <taxon>Phaseoleae</taxon>
        <taxon>Psophocarpus</taxon>
    </lineage>
</organism>
<name>A0AAN9SGL0_PSOTE</name>
<evidence type="ECO:0000313" key="3">
    <source>
        <dbReference type="Proteomes" id="UP001386955"/>
    </source>
</evidence>
<reference evidence="2 3" key="1">
    <citation type="submission" date="2024-01" db="EMBL/GenBank/DDBJ databases">
        <title>The genomes of 5 underutilized Papilionoideae crops provide insights into root nodulation and disease resistanc.</title>
        <authorList>
            <person name="Jiang F."/>
        </authorList>
    </citation>
    <scope>NUCLEOTIDE SEQUENCE [LARGE SCALE GENOMIC DNA]</scope>
    <source>
        <strain evidence="2">DUOXIRENSHENG_FW03</strain>
        <tissue evidence="2">Leaves</tissue>
    </source>
</reference>
<protein>
    <submittedName>
        <fullName evidence="2">Uncharacterized protein</fullName>
    </submittedName>
</protein>
<dbReference type="AlphaFoldDB" id="A0AAN9SGL0"/>
<dbReference type="Proteomes" id="UP001386955">
    <property type="component" value="Unassembled WGS sequence"/>
</dbReference>
<keyword evidence="3" id="KW-1185">Reference proteome</keyword>
<accession>A0AAN9SGL0</accession>
<sequence length="83" mass="9264">MSHEYDIEMEHATAIAAAAFAIFSQEFSLISKQKKARETCLTSGKSKVDDTKPPISQFGGTSRQYLEDGGNSTENRYEMKQLI</sequence>
<gene>
    <name evidence="2" type="ORF">VNO78_16304</name>
</gene>
<feature type="compositionally biased region" description="Polar residues" evidence="1">
    <location>
        <begin position="58"/>
        <end position="74"/>
    </location>
</feature>